<dbReference type="EMBL" id="KL142402">
    <property type="protein sequence ID" value="KDR69512.1"/>
    <property type="molecule type" value="Genomic_DNA"/>
</dbReference>
<dbReference type="AlphaFoldDB" id="A0A067SHP1"/>
<dbReference type="GO" id="GO:0031491">
    <property type="term" value="F:nucleosome binding"/>
    <property type="evidence" value="ECO:0007669"/>
    <property type="project" value="InterPro"/>
</dbReference>
<accession>A0A067SHP1</accession>
<organism evidence="2 3">
    <name type="scientific">Galerina marginata (strain CBS 339.88)</name>
    <dbReference type="NCBI Taxonomy" id="685588"/>
    <lineage>
        <taxon>Eukaryota</taxon>
        <taxon>Fungi</taxon>
        <taxon>Dikarya</taxon>
        <taxon>Basidiomycota</taxon>
        <taxon>Agaricomycotina</taxon>
        <taxon>Agaricomycetes</taxon>
        <taxon>Agaricomycetidae</taxon>
        <taxon>Agaricales</taxon>
        <taxon>Agaricineae</taxon>
        <taxon>Strophariaceae</taxon>
        <taxon>Galerina</taxon>
    </lineage>
</organism>
<evidence type="ECO:0000313" key="2">
    <source>
        <dbReference type="EMBL" id="KDR69512.1"/>
    </source>
</evidence>
<evidence type="ECO:0000313" key="3">
    <source>
        <dbReference type="Proteomes" id="UP000027222"/>
    </source>
</evidence>
<keyword evidence="3" id="KW-1185">Reference proteome</keyword>
<dbReference type="Proteomes" id="UP000027222">
    <property type="component" value="Unassembled WGS sequence"/>
</dbReference>
<feature type="domain" description="ISWI HAND" evidence="1">
    <location>
        <begin position="2"/>
        <end position="84"/>
    </location>
</feature>
<reference evidence="3" key="1">
    <citation type="journal article" date="2014" name="Proc. Natl. Acad. Sci. U.S.A.">
        <title>Extensive sampling of basidiomycete genomes demonstrates inadequacy of the white-rot/brown-rot paradigm for wood decay fungi.</title>
        <authorList>
            <person name="Riley R."/>
            <person name="Salamov A.A."/>
            <person name="Brown D.W."/>
            <person name="Nagy L.G."/>
            <person name="Floudas D."/>
            <person name="Held B.W."/>
            <person name="Levasseur A."/>
            <person name="Lombard V."/>
            <person name="Morin E."/>
            <person name="Otillar R."/>
            <person name="Lindquist E.A."/>
            <person name="Sun H."/>
            <person name="LaButti K.M."/>
            <person name="Schmutz J."/>
            <person name="Jabbour D."/>
            <person name="Luo H."/>
            <person name="Baker S.E."/>
            <person name="Pisabarro A.G."/>
            <person name="Walton J.D."/>
            <person name="Blanchette R.A."/>
            <person name="Henrissat B."/>
            <person name="Martin F."/>
            <person name="Cullen D."/>
            <person name="Hibbett D.S."/>
            <person name="Grigoriev I.V."/>
        </authorList>
    </citation>
    <scope>NUCLEOTIDE SEQUENCE [LARGE SCALE GENOMIC DNA]</scope>
    <source>
        <strain evidence="3">CBS 339.88</strain>
    </source>
</reference>
<dbReference type="InterPro" id="IPR015194">
    <property type="entry name" value="ISWI_HAND-dom"/>
</dbReference>
<sequence length="153" mass="17103">MPRAPKQIVVPDFLFFPEELSVLRERELPAHKRLHGIPVVTREPVTEDTPEVFEQERKASQEFIDNDEPLGDGLELKEEYSKQGSPIGVVARALESHGWYVTIIVSPIEVGWIFPSALICAVLITHARPVYRTSRFDAGLAARALQTTSAQAD</sequence>
<dbReference type="HOGENOM" id="CLU_1713402_0_0_1"/>
<evidence type="ECO:0000259" key="1">
    <source>
        <dbReference type="Pfam" id="PF09110"/>
    </source>
</evidence>
<name>A0A067SHP1_GALM3</name>
<dbReference type="InterPro" id="IPR036306">
    <property type="entry name" value="ISWI_HAND-dom_sf"/>
</dbReference>
<dbReference type="Gene3D" id="1.10.1040.30">
    <property type="entry name" value="ISWI, HAND domain"/>
    <property type="match status" value="1"/>
</dbReference>
<protein>
    <recommendedName>
        <fullName evidence="1">ISWI HAND domain-containing protein</fullName>
    </recommendedName>
</protein>
<dbReference type="Pfam" id="PF09110">
    <property type="entry name" value="HAND"/>
    <property type="match status" value="1"/>
</dbReference>
<dbReference type="GO" id="GO:0003677">
    <property type="term" value="F:DNA binding"/>
    <property type="evidence" value="ECO:0007669"/>
    <property type="project" value="InterPro"/>
</dbReference>
<dbReference type="GO" id="GO:0006338">
    <property type="term" value="P:chromatin remodeling"/>
    <property type="evidence" value="ECO:0007669"/>
    <property type="project" value="InterPro"/>
</dbReference>
<dbReference type="SUPFAM" id="SSF101224">
    <property type="entry name" value="HAND domain of the nucleosome remodeling ATPase ISWI"/>
    <property type="match status" value="1"/>
</dbReference>
<proteinExistence type="predicted"/>
<gene>
    <name evidence="2" type="ORF">GALMADRAFT_145547</name>
</gene>
<dbReference type="STRING" id="685588.A0A067SHP1"/>